<dbReference type="PANTHER" id="PTHR11783">
    <property type="entry name" value="SULFOTRANSFERASE SULT"/>
    <property type="match status" value="1"/>
</dbReference>
<accession>A0A8C4QED8</accession>
<evidence type="ECO:0000313" key="7">
    <source>
        <dbReference type="Ensembl" id="ENSEBUP00000014224.1"/>
    </source>
</evidence>
<dbReference type="GO" id="GO:0005737">
    <property type="term" value="C:cytoplasm"/>
    <property type="evidence" value="ECO:0007669"/>
    <property type="project" value="UniProtKB-SubCell"/>
</dbReference>
<dbReference type="Gene3D" id="3.40.50.300">
    <property type="entry name" value="P-loop containing nucleotide triphosphate hydrolases"/>
    <property type="match status" value="1"/>
</dbReference>
<reference evidence="7" key="1">
    <citation type="submission" date="2025-08" db="UniProtKB">
        <authorList>
            <consortium name="Ensembl"/>
        </authorList>
    </citation>
    <scope>IDENTIFICATION</scope>
</reference>
<comment type="similarity">
    <text evidence="2 5">Belongs to the sulfotransferase 1 family.</text>
</comment>
<dbReference type="SUPFAM" id="SSF52540">
    <property type="entry name" value="P-loop containing nucleoside triphosphate hydrolases"/>
    <property type="match status" value="1"/>
</dbReference>
<evidence type="ECO:0000256" key="5">
    <source>
        <dbReference type="RuleBase" id="RU361155"/>
    </source>
</evidence>
<dbReference type="EC" id="2.8.2.-" evidence="5"/>
<dbReference type="Pfam" id="PF00685">
    <property type="entry name" value="Sulfotransfer_1"/>
    <property type="match status" value="1"/>
</dbReference>
<proteinExistence type="inferred from homology"/>
<dbReference type="Ensembl" id="ENSEBUT00000014799.1">
    <property type="protein sequence ID" value="ENSEBUP00000014224.1"/>
    <property type="gene ID" value="ENSEBUG00000008964.1"/>
</dbReference>
<keyword evidence="3" id="KW-0963">Cytoplasm</keyword>
<reference evidence="7" key="2">
    <citation type="submission" date="2025-09" db="UniProtKB">
        <authorList>
            <consortium name="Ensembl"/>
        </authorList>
    </citation>
    <scope>IDENTIFICATION</scope>
</reference>
<evidence type="ECO:0000313" key="8">
    <source>
        <dbReference type="Proteomes" id="UP000694388"/>
    </source>
</evidence>
<dbReference type="Proteomes" id="UP000694388">
    <property type="component" value="Unplaced"/>
</dbReference>
<feature type="domain" description="Sulfotransferase" evidence="6">
    <location>
        <begin position="15"/>
        <end position="204"/>
    </location>
</feature>
<dbReference type="FunFam" id="3.40.50.300:FF:000433">
    <property type="entry name" value="Estrogen sulfotransferase"/>
    <property type="match status" value="1"/>
</dbReference>
<comment type="subcellular location">
    <subcellularLocation>
        <location evidence="1">Cytoplasm</location>
    </subcellularLocation>
</comment>
<dbReference type="InterPro" id="IPR027417">
    <property type="entry name" value="P-loop_NTPase"/>
</dbReference>
<evidence type="ECO:0000259" key="6">
    <source>
        <dbReference type="Pfam" id="PF00685"/>
    </source>
</evidence>
<protein>
    <recommendedName>
        <fullName evidence="5">Sulfotransferase</fullName>
        <ecNumber evidence="5">2.8.2.-</ecNumber>
    </recommendedName>
</protein>
<keyword evidence="8" id="KW-1185">Reference proteome</keyword>
<evidence type="ECO:0000256" key="1">
    <source>
        <dbReference type="ARBA" id="ARBA00004496"/>
    </source>
</evidence>
<evidence type="ECO:0000256" key="2">
    <source>
        <dbReference type="ARBA" id="ARBA00005771"/>
    </source>
</evidence>
<dbReference type="OMA" id="WALYNIN"/>
<evidence type="ECO:0000256" key="3">
    <source>
        <dbReference type="ARBA" id="ARBA00022490"/>
    </source>
</evidence>
<dbReference type="InterPro" id="IPR000863">
    <property type="entry name" value="Sulfotransferase_dom"/>
</dbReference>
<name>A0A8C4QED8_EPTBU</name>
<dbReference type="GO" id="GO:0008146">
    <property type="term" value="F:sulfotransferase activity"/>
    <property type="evidence" value="ECO:0007669"/>
    <property type="project" value="InterPro"/>
</dbReference>
<sequence>TDNWALYNINIVIEGMASPRVIKTHLRADLLPQSFWEQKCKMIYVARNIKDVIVSNYYFHRMSLFLPKPGTWEQFLQKSLAGEVLWGSWFEHVKEWWSRREKADILFVFYEDMKEDLAHETDRVASFLDRKLSSEQIASVVRNTTFETMRENPMTNYTTIKERIWNMNVSPFMRKGEVGDWKHHFTVAQNELLNQLITEHLKDTFLNFRYELRG</sequence>
<dbReference type="AlphaFoldDB" id="A0A8C4QED8"/>
<organism evidence="7 8">
    <name type="scientific">Eptatretus burgeri</name>
    <name type="common">Inshore hagfish</name>
    <dbReference type="NCBI Taxonomy" id="7764"/>
    <lineage>
        <taxon>Eukaryota</taxon>
        <taxon>Metazoa</taxon>
        <taxon>Chordata</taxon>
        <taxon>Craniata</taxon>
        <taxon>Vertebrata</taxon>
        <taxon>Cyclostomata</taxon>
        <taxon>Myxini</taxon>
        <taxon>Myxiniformes</taxon>
        <taxon>Myxinidae</taxon>
        <taxon>Eptatretinae</taxon>
        <taxon>Eptatretus</taxon>
    </lineage>
</organism>
<dbReference type="GeneTree" id="ENSGT00940000157101"/>
<keyword evidence="4 5" id="KW-0808">Transferase</keyword>
<evidence type="ECO:0000256" key="4">
    <source>
        <dbReference type="ARBA" id="ARBA00022679"/>
    </source>
</evidence>